<feature type="region of interest" description="Disordered" evidence="2">
    <location>
        <begin position="160"/>
        <end position="181"/>
    </location>
</feature>
<evidence type="ECO:0000256" key="1">
    <source>
        <dbReference type="SAM" id="Coils"/>
    </source>
</evidence>
<dbReference type="Proteomes" id="UP001597120">
    <property type="component" value="Unassembled WGS sequence"/>
</dbReference>
<feature type="coiled-coil region" evidence="1">
    <location>
        <begin position="190"/>
        <end position="308"/>
    </location>
</feature>
<name>A0ABW3DA50_9BACL</name>
<gene>
    <name evidence="3" type="ORF">ACFQ03_14595</name>
</gene>
<protein>
    <recommendedName>
        <fullName evidence="5">DUF2325 domain-containing protein</fullName>
    </recommendedName>
</protein>
<evidence type="ECO:0000256" key="2">
    <source>
        <dbReference type="SAM" id="MobiDB-lite"/>
    </source>
</evidence>
<comment type="caution">
    <text evidence="3">The sequence shown here is derived from an EMBL/GenBank/DDBJ whole genome shotgun (WGS) entry which is preliminary data.</text>
</comment>
<dbReference type="EMBL" id="JBHTIU010000045">
    <property type="protein sequence ID" value="MFD0870383.1"/>
    <property type="molecule type" value="Genomic_DNA"/>
</dbReference>
<keyword evidence="4" id="KW-1185">Reference proteome</keyword>
<organism evidence="3 4">
    <name type="scientific">Paenibacillus residui</name>
    <dbReference type="NCBI Taxonomy" id="629724"/>
    <lineage>
        <taxon>Bacteria</taxon>
        <taxon>Bacillati</taxon>
        <taxon>Bacillota</taxon>
        <taxon>Bacilli</taxon>
        <taxon>Bacillales</taxon>
        <taxon>Paenibacillaceae</taxon>
        <taxon>Paenibacillus</taxon>
    </lineage>
</organism>
<evidence type="ECO:0008006" key="5">
    <source>
        <dbReference type="Google" id="ProtNLM"/>
    </source>
</evidence>
<feature type="region of interest" description="Disordered" evidence="2">
    <location>
        <begin position="558"/>
        <end position="578"/>
    </location>
</feature>
<proteinExistence type="predicted"/>
<reference evidence="4" key="1">
    <citation type="journal article" date="2019" name="Int. J. Syst. Evol. Microbiol.">
        <title>The Global Catalogue of Microorganisms (GCM) 10K type strain sequencing project: providing services to taxonomists for standard genome sequencing and annotation.</title>
        <authorList>
            <consortium name="The Broad Institute Genomics Platform"/>
            <consortium name="The Broad Institute Genome Sequencing Center for Infectious Disease"/>
            <person name="Wu L."/>
            <person name="Ma J."/>
        </authorList>
    </citation>
    <scope>NUCLEOTIDE SEQUENCE [LARGE SCALE GENOMIC DNA]</scope>
    <source>
        <strain evidence="4">CCUG 57263</strain>
    </source>
</reference>
<accession>A0ABW3DA50</accession>
<keyword evidence="1" id="KW-0175">Coiled coil</keyword>
<dbReference type="RefSeq" id="WP_379289003.1">
    <property type="nucleotide sequence ID" value="NZ_JBHTIU010000045.1"/>
</dbReference>
<evidence type="ECO:0000313" key="4">
    <source>
        <dbReference type="Proteomes" id="UP001597120"/>
    </source>
</evidence>
<evidence type="ECO:0000313" key="3">
    <source>
        <dbReference type="EMBL" id="MFD0870383.1"/>
    </source>
</evidence>
<sequence length="686" mass="78307">MNTKKLARLIGVPPQEADEWAGQSQPFRQRILEEAAQPFNTEAFHSLVQELSPVEKRNMARQLELPLTASPRRAFPDAVFYKLLLSKLRQTSGKQKLLTAILLTVMDLYEEAGDYVEEFLEAQEAKIKQYGHWHYYWALRLHPERTEETEERLQQLAAVKEVQAGRTEPAPQPDTANDEACRSFIDPGKHAAVERRLKRESDLRLKAEQESDHLRKQLRVKERWAERLSEEKQKLSAEASASQEEVLRLQALLAEQRLRNEVLGSEKMELLSRLRALESSLAGYQESAAAAERELKQAKHRLLEFKQRSADPRELAERLAAGLTQEAEQWCRKLGQPLPDRSSGAAIRRHIRSLFDMIDSLERYLHEEGPMSSQSAVMNPKKDAVPTAVYSPASEEGKEEALSLEESAPSREETAAWFGGTFYRRDHGGYIVLEHGEVFNITESMVHHYRLEHEAEVRCRPYEQESGVIHYEIELLLQGDDTYAPINQFSGYVELGEHFTFYCVDMNNPENRYPIHYRDVEVQGPSDGDPCLFNVAVDGHYARLSKLYRKSSQGDEGIKKKLDRQKQASWTAKTDKSKPEPFLTGCKIVIIGGQAKWFESVVSETGAELVHDNGDSPERIHADLRRAQALFMLITATSHRATWSCVEIAKQCRIPHYIIQGSKSNLRTLLWENKEAIQRTATAAHS</sequence>